<dbReference type="SUPFAM" id="SSF49265">
    <property type="entry name" value="Fibronectin type III"/>
    <property type="match status" value="1"/>
</dbReference>
<gene>
    <name evidence="5" type="ORF">CAPTEDRAFT_193401</name>
</gene>
<dbReference type="CDD" id="cd00063">
    <property type="entry name" value="FN3"/>
    <property type="match status" value="1"/>
</dbReference>
<dbReference type="Gene3D" id="2.60.40.10">
    <property type="entry name" value="Immunoglobulins"/>
    <property type="match status" value="2"/>
</dbReference>
<dbReference type="InterPro" id="IPR036116">
    <property type="entry name" value="FN3_sf"/>
</dbReference>
<accession>R7U2P9</accession>
<dbReference type="InterPro" id="IPR036179">
    <property type="entry name" value="Ig-like_dom_sf"/>
</dbReference>
<feature type="domain" description="Fibronectin type-III" evidence="4">
    <location>
        <begin position="241"/>
        <end position="338"/>
    </location>
</feature>
<evidence type="ECO:0000313" key="5">
    <source>
        <dbReference type="EMBL" id="ELT97445.1"/>
    </source>
</evidence>
<dbReference type="InterPro" id="IPR003961">
    <property type="entry name" value="FN3_dom"/>
</dbReference>
<dbReference type="OrthoDB" id="10028801at2759"/>
<evidence type="ECO:0008006" key="8">
    <source>
        <dbReference type="Google" id="ProtNLM"/>
    </source>
</evidence>
<dbReference type="InterPro" id="IPR007110">
    <property type="entry name" value="Ig-like_dom"/>
</dbReference>
<name>R7U2P9_CAPTE</name>
<dbReference type="EMBL" id="KB308559">
    <property type="protein sequence ID" value="ELT97445.1"/>
    <property type="molecule type" value="Genomic_DNA"/>
</dbReference>
<sequence>MASWRFLLLISVCVILSGHAQVFESSPGFIKVHEGEDADLIWTTRDEIIPWELIQSFFHTTVHNDNILVVVYAGANPSTFHECKDRCEHLRGTHEIGIRIPNVTTADAKSKYIIVLKIDIQGQNGDAVIYIYEKPDQAQLTSDHMTEGNDLSLTCISRSNSLPEQFRPNVSMTYKWTRNDQDISESPPDRHSFEDNERKVLTISDIATGDCGSAYKCIGQEKGSRLESDESEAYVIDVRCKPSSPTELFSEATARSLTLSWTPGWDGGTPQTFTITYSAEEFEKTIPDIPDSPDSSRISYTLTEGISARKHYFVTLKAVNSQGSSGVSWISIATPAGDGDSTNIGLIMGVVAGLLVLIALCVVAFFVIQKFRKLKEADDVELDPKQCAIT</sequence>
<feature type="signal peptide" evidence="2">
    <location>
        <begin position="1"/>
        <end position="20"/>
    </location>
</feature>
<feature type="transmembrane region" description="Helical" evidence="1">
    <location>
        <begin position="344"/>
        <end position="368"/>
    </location>
</feature>
<keyword evidence="1" id="KW-0472">Membrane</keyword>
<reference evidence="6" key="3">
    <citation type="submission" date="2015-06" db="UniProtKB">
        <authorList>
            <consortium name="EnsemblMetazoa"/>
        </authorList>
    </citation>
    <scope>IDENTIFICATION</scope>
</reference>
<dbReference type="SMART" id="SM00060">
    <property type="entry name" value="FN3"/>
    <property type="match status" value="1"/>
</dbReference>
<dbReference type="PROSITE" id="PS50853">
    <property type="entry name" value="FN3"/>
    <property type="match status" value="1"/>
</dbReference>
<dbReference type="AlphaFoldDB" id="R7U2P9"/>
<evidence type="ECO:0000313" key="6">
    <source>
        <dbReference type="EnsemblMetazoa" id="CapteP193401"/>
    </source>
</evidence>
<evidence type="ECO:0000313" key="7">
    <source>
        <dbReference type="Proteomes" id="UP000014760"/>
    </source>
</evidence>
<evidence type="ECO:0000259" key="4">
    <source>
        <dbReference type="PROSITE" id="PS50853"/>
    </source>
</evidence>
<dbReference type="Pfam" id="PF00041">
    <property type="entry name" value="fn3"/>
    <property type="match status" value="1"/>
</dbReference>
<protein>
    <recommendedName>
        <fullName evidence="8">Fibronectin type-III domain-containing protein</fullName>
    </recommendedName>
</protein>
<feature type="domain" description="Ig-like" evidence="3">
    <location>
        <begin position="135"/>
        <end position="234"/>
    </location>
</feature>
<keyword evidence="1" id="KW-0812">Transmembrane</keyword>
<evidence type="ECO:0000256" key="1">
    <source>
        <dbReference type="SAM" id="Phobius"/>
    </source>
</evidence>
<keyword evidence="2" id="KW-0732">Signal</keyword>
<dbReference type="PROSITE" id="PS50835">
    <property type="entry name" value="IG_LIKE"/>
    <property type="match status" value="1"/>
</dbReference>
<keyword evidence="7" id="KW-1185">Reference proteome</keyword>
<dbReference type="EnsemblMetazoa" id="CapteT193401">
    <property type="protein sequence ID" value="CapteP193401"/>
    <property type="gene ID" value="CapteG193401"/>
</dbReference>
<keyword evidence="1" id="KW-1133">Transmembrane helix</keyword>
<organism evidence="5">
    <name type="scientific">Capitella teleta</name>
    <name type="common">Polychaete worm</name>
    <dbReference type="NCBI Taxonomy" id="283909"/>
    <lineage>
        <taxon>Eukaryota</taxon>
        <taxon>Metazoa</taxon>
        <taxon>Spiralia</taxon>
        <taxon>Lophotrochozoa</taxon>
        <taxon>Annelida</taxon>
        <taxon>Polychaeta</taxon>
        <taxon>Sedentaria</taxon>
        <taxon>Scolecida</taxon>
        <taxon>Capitellidae</taxon>
        <taxon>Capitella</taxon>
    </lineage>
</organism>
<evidence type="ECO:0000259" key="3">
    <source>
        <dbReference type="PROSITE" id="PS50835"/>
    </source>
</evidence>
<proteinExistence type="predicted"/>
<reference evidence="5 7" key="2">
    <citation type="journal article" date="2013" name="Nature">
        <title>Insights into bilaterian evolution from three spiralian genomes.</title>
        <authorList>
            <person name="Simakov O."/>
            <person name="Marletaz F."/>
            <person name="Cho S.J."/>
            <person name="Edsinger-Gonzales E."/>
            <person name="Havlak P."/>
            <person name="Hellsten U."/>
            <person name="Kuo D.H."/>
            <person name="Larsson T."/>
            <person name="Lv J."/>
            <person name="Arendt D."/>
            <person name="Savage R."/>
            <person name="Osoegawa K."/>
            <person name="de Jong P."/>
            <person name="Grimwood J."/>
            <person name="Chapman J.A."/>
            <person name="Shapiro H."/>
            <person name="Aerts A."/>
            <person name="Otillar R.P."/>
            <person name="Terry A.Y."/>
            <person name="Boore J.L."/>
            <person name="Grigoriev I.V."/>
            <person name="Lindberg D.R."/>
            <person name="Seaver E.C."/>
            <person name="Weisblat D.A."/>
            <person name="Putnam N.H."/>
            <person name="Rokhsar D.S."/>
        </authorList>
    </citation>
    <scope>NUCLEOTIDE SEQUENCE</scope>
    <source>
        <strain evidence="5 7">I ESC-2004</strain>
    </source>
</reference>
<dbReference type="EMBL" id="AMQN01002162">
    <property type="status" value="NOT_ANNOTATED_CDS"/>
    <property type="molecule type" value="Genomic_DNA"/>
</dbReference>
<feature type="chain" id="PRO_5008787612" description="Fibronectin type-III domain-containing protein" evidence="2">
    <location>
        <begin position="21"/>
        <end position="390"/>
    </location>
</feature>
<dbReference type="Proteomes" id="UP000014760">
    <property type="component" value="Unassembled WGS sequence"/>
</dbReference>
<dbReference type="STRING" id="283909.R7U2P9"/>
<dbReference type="SUPFAM" id="SSF48726">
    <property type="entry name" value="Immunoglobulin"/>
    <property type="match status" value="1"/>
</dbReference>
<reference evidence="7" key="1">
    <citation type="submission" date="2012-12" db="EMBL/GenBank/DDBJ databases">
        <authorList>
            <person name="Hellsten U."/>
            <person name="Grimwood J."/>
            <person name="Chapman J.A."/>
            <person name="Shapiro H."/>
            <person name="Aerts A."/>
            <person name="Otillar R.P."/>
            <person name="Terry A.Y."/>
            <person name="Boore J.L."/>
            <person name="Simakov O."/>
            <person name="Marletaz F."/>
            <person name="Cho S.-J."/>
            <person name="Edsinger-Gonzales E."/>
            <person name="Havlak P."/>
            <person name="Kuo D.-H."/>
            <person name="Larsson T."/>
            <person name="Lv J."/>
            <person name="Arendt D."/>
            <person name="Savage R."/>
            <person name="Osoegawa K."/>
            <person name="de Jong P."/>
            <person name="Lindberg D.R."/>
            <person name="Seaver E.C."/>
            <person name="Weisblat D.A."/>
            <person name="Putnam N.H."/>
            <person name="Grigoriev I.V."/>
            <person name="Rokhsar D.S."/>
        </authorList>
    </citation>
    <scope>NUCLEOTIDE SEQUENCE</scope>
    <source>
        <strain evidence="7">I ESC-2004</strain>
    </source>
</reference>
<dbReference type="InterPro" id="IPR013783">
    <property type="entry name" value="Ig-like_fold"/>
</dbReference>
<dbReference type="HOGENOM" id="CLU_708318_0_0_1"/>
<evidence type="ECO:0000256" key="2">
    <source>
        <dbReference type="SAM" id="SignalP"/>
    </source>
</evidence>